<evidence type="ECO:0000313" key="5">
    <source>
        <dbReference type="EMBL" id="MFJ1269096.1"/>
    </source>
</evidence>
<dbReference type="PROSITE" id="PS50297">
    <property type="entry name" value="ANK_REP_REGION"/>
    <property type="match status" value="1"/>
</dbReference>
<dbReference type="PANTHER" id="PTHR24198:SF165">
    <property type="entry name" value="ANKYRIN REPEAT-CONTAINING PROTEIN-RELATED"/>
    <property type="match status" value="1"/>
</dbReference>
<feature type="repeat" description="ANK" evidence="3">
    <location>
        <begin position="108"/>
        <end position="140"/>
    </location>
</feature>
<comment type="caution">
    <text evidence="5">The sequence shown here is derived from an EMBL/GenBank/DDBJ whole genome shotgun (WGS) entry which is preliminary data.</text>
</comment>
<dbReference type="PROSITE" id="PS50088">
    <property type="entry name" value="ANK_REPEAT"/>
    <property type="match status" value="1"/>
</dbReference>
<dbReference type="RefSeq" id="WP_400187922.1">
    <property type="nucleotide sequence ID" value="NZ_JBGORX010000004.1"/>
</dbReference>
<accession>A0ABW8DB92</accession>
<evidence type="ECO:0000313" key="6">
    <source>
        <dbReference type="Proteomes" id="UP001615550"/>
    </source>
</evidence>
<gene>
    <name evidence="5" type="ORF">ACD661_11045</name>
</gene>
<protein>
    <submittedName>
        <fullName evidence="5">Ankyrin repeat domain-containing protein</fullName>
    </submittedName>
</protein>
<dbReference type="PANTHER" id="PTHR24198">
    <property type="entry name" value="ANKYRIN REPEAT AND PROTEIN KINASE DOMAIN-CONTAINING PROTEIN"/>
    <property type="match status" value="1"/>
</dbReference>
<dbReference type="SUPFAM" id="SSF48403">
    <property type="entry name" value="Ankyrin repeat"/>
    <property type="match status" value="1"/>
</dbReference>
<dbReference type="EMBL" id="JBGORX010000004">
    <property type="protein sequence ID" value="MFJ1269096.1"/>
    <property type="molecule type" value="Genomic_DNA"/>
</dbReference>
<dbReference type="Proteomes" id="UP001615550">
    <property type="component" value="Unassembled WGS sequence"/>
</dbReference>
<dbReference type="Pfam" id="PF12796">
    <property type="entry name" value="Ank_2"/>
    <property type="match status" value="1"/>
</dbReference>
<evidence type="ECO:0000256" key="4">
    <source>
        <dbReference type="SAM" id="MobiDB-lite"/>
    </source>
</evidence>
<proteinExistence type="predicted"/>
<keyword evidence="1" id="KW-0677">Repeat</keyword>
<dbReference type="Gene3D" id="1.25.40.20">
    <property type="entry name" value="Ankyrin repeat-containing domain"/>
    <property type="match status" value="2"/>
</dbReference>
<organism evidence="5 6">
    <name type="scientific">Legionella lytica</name>
    <dbReference type="NCBI Taxonomy" id="96232"/>
    <lineage>
        <taxon>Bacteria</taxon>
        <taxon>Pseudomonadati</taxon>
        <taxon>Pseudomonadota</taxon>
        <taxon>Gammaproteobacteria</taxon>
        <taxon>Legionellales</taxon>
        <taxon>Legionellaceae</taxon>
        <taxon>Legionella</taxon>
    </lineage>
</organism>
<dbReference type="InterPro" id="IPR002110">
    <property type="entry name" value="Ankyrin_rpt"/>
</dbReference>
<keyword evidence="6" id="KW-1185">Reference proteome</keyword>
<dbReference type="InterPro" id="IPR036770">
    <property type="entry name" value="Ankyrin_rpt-contain_sf"/>
</dbReference>
<evidence type="ECO:0000256" key="1">
    <source>
        <dbReference type="ARBA" id="ARBA00022737"/>
    </source>
</evidence>
<feature type="region of interest" description="Disordered" evidence="4">
    <location>
        <begin position="348"/>
        <end position="370"/>
    </location>
</feature>
<reference evidence="5 6" key="1">
    <citation type="submission" date="2024-08" db="EMBL/GenBank/DDBJ databases">
        <title>Draft Genome Sequence of Legionella lytica strain DSB2004, Isolated From a Fire Sprinkler System.</title>
        <authorList>
            <person name="Everhart A.D."/>
            <person name="Kidane D.T."/>
            <person name="Farone A.L."/>
            <person name="Farone M.B."/>
        </authorList>
    </citation>
    <scope>NUCLEOTIDE SEQUENCE [LARGE SCALE GENOMIC DNA]</scope>
    <source>
        <strain evidence="5 6">DSB2004</strain>
    </source>
</reference>
<name>A0ABW8DB92_9GAMM</name>
<sequence length="370" mass="41815">MSISYQQLAKELGLTHVYANASQLQALRGWCNDNILYAPSLVSKERPEDAYNILQTMVREYLDEFLPQSQSVSTPNPNFMNLTPVEWAAYRGYIKFLEEYIHNVNPKNARTPLHLVAALGNLDAVKLLLKAGAQNSPDKEKLYPIHLALCLTISEADSEKEKNINKRTEMYSLLQQAAPEAIEQITEQRQNVAHYMAIYGFDTLLTTLEQSDLIKASDFLGYTPAHLAILNGQSACLTILLKNEQLRNLLDSRGSLLHFAAEEGTREAVAVCLNAGILYQQDWDGNTPAMRAILRDNVNALSGFTREQLERERIGEHEESLLHFAVQHNKSFCQEWLSDSQNTNLSQIEDKNGLLPTEHKPEERTLGRSF</sequence>
<dbReference type="SMART" id="SM00248">
    <property type="entry name" value="ANK"/>
    <property type="match status" value="4"/>
</dbReference>
<evidence type="ECO:0000256" key="3">
    <source>
        <dbReference type="PROSITE-ProRule" id="PRU00023"/>
    </source>
</evidence>
<keyword evidence="2 3" id="KW-0040">ANK repeat</keyword>
<evidence type="ECO:0000256" key="2">
    <source>
        <dbReference type="ARBA" id="ARBA00023043"/>
    </source>
</evidence>